<organism evidence="1 2">
    <name type="scientific">Solanum tuberosum</name>
    <name type="common">Potato</name>
    <dbReference type="NCBI Taxonomy" id="4113"/>
    <lineage>
        <taxon>Eukaryota</taxon>
        <taxon>Viridiplantae</taxon>
        <taxon>Streptophyta</taxon>
        <taxon>Embryophyta</taxon>
        <taxon>Tracheophyta</taxon>
        <taxon>Spermatophyta</taxon>
        <taxon>Magnoliopsida</taxon>
        <taxon>eudicotyledons</taxon>
        <taxon>Gunneridae</taxon>
        <taxon>Pentapetalae</taxon>
        <taxon>asterids</taxon>
        <taxon>lamiids</taxon>
        <taxon>Solanales</taxon>
        <taxon>Solanaceae</taxon>
        <taxon>Solanoideae</taxon>
        <taxon>Solaneae</taxon>
        <taxon>Solanum</taxon>
    </lineage>
</organism>
<protein>
    <submittedName>
        <fullName evidence="1">Uncharacterized protein</fullName>
    </submittedName>
</protein>
<name>M1B085_SOLTU</name>
<proteinExistence type="predicted"/>
<reference evidence="1" key="2">
    <citation type="submission" date="2015-06" db="UniProtKB">
        <authorList>
            <consortium name="EnsemblPlants"/>
        </authorList>
    </citation>
    <scope>IDENTIFICATION</scope>
    <source>
        <strain evidence="1">DM1-3 516 R44</strain>
    </source>
</reference>
<evidence type="ECO:0000313" key="1">
    <source>
        <dbReference type="EnsemblPlants" id="PGSC0003DMT400034174"/>
    </source>
</evidence>
<evidence type="ECO:0000313" key="2">
    <source>
        <dbReference type="Proteomes" id="UP000011115"/>
    </source>
</evidence>
<dbReference type="Proteomes" id="UP000011115">
    <property type="component" value="Unassembled WGS sequence"/>
</dbReference>
<dbReference type="EnsemblPlants" id="PGSC0003DMT400034174">
    <property type="protein sequence ID" value="PGSC0003DMT400034174"/>
    <property type="gene ID" value="PGSC0003DMG402013133"/>
</dbReference>
<accession>M1B085</accession>
<dbReference type="Gramene" id="PGSC0003DMT400034174">
    <property type="protein sequence ID" value="PGSC0003DMT400034174"/>
    <property type="gene ID" value="PGSC0003DMG402013133"/>
</dbReference>
<sequence>MIQFKEDERLIQFLMELNETYSQARSNILMLKPLPSVNHAYSLLLQDENQLEIHHLQFPGDGSSFIVGSQVHSGNSYSRVQSTPQQRSGHTNFKGNNTYKVKERVILYLLQAH</sequence>
<dbReference type="STRING" id="4113.M1B085"/>
<reference evidence="2" key="1">
    <citation type="journal article" date="2011" name="Nature">
        <title>Genome sequence and analysis of the tuber crop potato.</title>
        <authorList>
            <consortium name="The Potato Genome Sequencing Consortium"/>
        </authorList>
    </citation>
    <scope>NUCLEOTIDE SEQUENCE [LARGE SCALE GENOMIC DNA]</scope>
    <source>
        <strain evidence="2">cv. DM1-3 516 R44</strain>
    </source>
</reference>
<dbReference type="InParanoid" id="M1B085"/>
<dbReference type="AlphaFoldDB" id="M1B085"/>
<dbReference type="PANTHER" id="PTHR34222">
    <property type="entry name" value="GAG_PRE-INTEGRS DOMAIN-CONTAINING PROTEIN"/>
    <property type="match status" value="1"/>
</dbReference>
<dbReference type="PaxDb" id="4113-PGSC0003DMT400034174"/>
<dbReference type="PANTHER" id="PTHR34222:SF33">
    <property type="entry name" value="RETROTRANSPOSON GAG DOMAIN-CONTAINING PROTEIN"/>
    <property type="match status" value="1"/>
</dbReference>
<keyword evidence="2" id="KW-1185">Reference proteome</keyword>
<dbReference type="HOGENOM" id="CLU_2137905_0_0_1"/>